<keyword evidence="11" id="KW-1185">Reference proteome</keyword>
<comment type="caution">
    <text evidence="10">The sequence shown here is derived from an EMBL/GenBank/DDBJ whole genome shotgun (WGS) entry which is preliminary data.</text>
</comment>
<dbReference type="FunFam" id="3.40.532.10:FF:000006">
    <property type="entry name" value="Ubiquitin carboxyl-terminal hydrolase"/>
    <property type="match status" value="1"/>
</dbReference>
<dbReference type="SUPFAM" id="SSF54001">
    <property type="entry name" value="Cysteine proteinases"/>
    <property type="match status" value="1"/>
</dbReference>
<sequence>MGMKTWIPLEANPEVFSDYAKSLGVTDLLFQDIYSYDDWGLDLIKKPACGIIFLFPLTHQINRKRIELAAESVSKVSEKVWFTKQAIPNACGTVALLHLLNNLGQYDENDESIINKIARETSGKTSRTIGKFLRNAQDIQELHTKFESSGQSRASNHDMVNTHFTTFVIVEGDLYELDGQLEGPINHGSADPSEFLQKAANIIRTNFMQVDPDDVRFASIAVSFNAQAMKTH</sequence>
<evidence type="ECO:0000256" key="8">
    <source>
        <dbReference type="RuleBase" id="RU361215"/>
    </source>
</evidence>
<dbReference type="GO" id="GO:0005737">
    <property type="term" value="C:cytoplasm"/>
    <property type="evidence" value="ECO:0007669"/>
    <property type="project" value="TreeGrafter"/>
</dbReference>
<keyword evidence="4 7" id="KW-0833">Ubl conjugation pathway</keyword>
<keyword evidence="6 7" id="KW-0788">Thiol protease</keyword>
<gene>
    <name evidence="10" type="ORF">BdWA1_002984</name>
</gene>
<comment type="catalytic activity">
    <reaction evidence="1 7 8">
        <text>Thiol-dependent hydrolysis of ester, thioester, amide, peptide and isopeptide bonds formed by the C-terminal Gly of ubiquitin (a 76-residue protein attached to proteins as an intracellular targeting signal).</text>
        <dbReference type="EC" id="3.4.19.12"/>
    </reaction>
</comment>
<evidence type="ECO:0000256" key="5">
    <source>
        <dbReference type="ARBA" id="ARBA00022801"/>
    </source>
</evidence>
<feature type="site" description="Important for enzyme activity" evidence="7">
    <location>
        <position position="178"/>
    </location>
</feature>
<dbReference type="GO" id="GO:0004843">
    <property type="term" value="F:cysteine-type deubiquitinase activity"/>
    <property type="evidence" value="ECO:0007669"/>
    <property type="project" value="UniProtKB-UniRule"/>
</dbReference>
<evidence type="ECO:0000256" key="7">
    <source>
        <dbReference type="PROSITE-ProRule" id="PRU01393"/>
    </source>
</evidence>
<dbReference type="GO" id="GO:0006511">
    <property type="term" value="P:ubiquitin-dependent protein catabolic process"/>
    <property type="evidence" value="ECO:0007669"/>
    <property type="project" value="UniProtKB-UniRule"/>
</dbReference>
<feature type="active site" description="Proton donor" evidence="7">
    <location>
        <position position="163"/>
    </location>
</feature>
<protein>
    <recommendedName>
        <fullName evidence="8">Ubiquitin carboxyl-terminal hydrolase</fullName>
        <ecNumber evidence="8">3.4.19.12</ecNumber>
    </recommendedName>
</protein>
<dbReference type="PANTHER" id="PTHR10589">
    <property type="entry name" value="UBIQUITIN CARBOXYL-TERMINAL HYDROLASE"/>
    <property type="match status" value="1"/>
</dbReference>
<dbReference type="AlphaFoldDB" id="A0AAD9UN04"/>
<evidence type="ECO:0000256" key="1">
    <source>
        <dbReference type="ARBA" id="ARBA00000707"/>
    </source>
</evidence>
<dbReference type="EC" id="3.4.19.12" evidence="8"/>
<keyword evidence="3 7" id="KW-0645">Protease</keyword>
<accession>A0AAD9UN04</accession>
<proteinExistence type="inferred from homology"/>
<dbReference type="InterPro" id="IPR038765">
    <property type="entry name" value="Papain-like_cys_pep_sf"/>
</dbReference>
<reference evidence="10" key="1">
    <citation type="journal article" date="2023" name="Nat. Microbiol.">
        <title>Babesia duncani multi-omics identifies virulence factors and drug targets.</title>
        <authorList>
            <person name="Singh P."/>
            <person name="Lonardi S."/>
            <person name="Liang Q."/>
            <person name="Vydyam P."/>
            <person name="Khabirova E."/>
            <person name="Fang T."/>
            <person name="Gihaz S."/>
            <person name="Thekkiniath J."/>
            <person name="Munshi M."/>
            <person name="Abel S."/>
            <person name="Ciampossin L."/>
            <person name="Batugedara G."/>
            <person name="Gupta M."/>
            <person name="Lu X.M."/>
            <person name="Lenz T."/>
            <person name="Chakravarty S."/>
            <person name="Cornillot E."/>
            <person name="Hu Y."/>
            <person name="Ma W."/>
            <person name="Gonzalez L.M."/>
            <person name="Sanchez S."/>
            <person name="Estrada K."/>
            <person name="Sanchez-Flores A."/>
            <person name="Montero E."/>
            <person name="Harb O.S."/>
            <person name="Le Roch K.G."/>
            <person name="Mamoun C.B."/>
        </authorList>
    </citation>
    <scope>NUCLEOTIDE SEQUENCE</scope>
    <source>
        <tissue evidence="10">Blood</tissue>
    </source>
</reference>
<dbReference type="GeneID" id="94337281"/>
<dbReference type="EMBL" id="JALLKP010000004">
    <property type="protein sequence ID" value="KAK2195310.1"/>
    <property type="molecule type" value="Genomic_DNA"/>
</dbReference>
<keyword evidence="5 7" id="KW-0378">Hydrolase</keyword>
<dbReference type="PRINTS" id="PR00707">
    <property type="entry name" value="UBCTHYDRLASE"/>
</dbReference>
<feature type="site" description="Transition state stabilizer" evidence="7">
    <location>
        <position position="85"/>
    </location>
</feature>
<organism evidence="10 11">
    <name type="scientific">Babesia duncani</name>
    <dbReference type="NCBI Taxonomy" id="323732"/>
    <lineage>
        <taxon>Eukaryota</taxon>
        <taxon>Sar</taxon>
        <taxon>Alveolata</taxon>
        <taxon>Apicomplexa</taxon>
        <taxon>Aconoidasida</taxon>
        <taxon>Piroplasmida</taxon>
        <taxon>Babesiidae</taxon>
        <taxon>Babesia</taxon>
    </lineage>
</organism>
<dbReference type="Pfam" id="PF01088">
    <property type="entry name" value="Peptidase_C12"/>
    <property type="match status" value="1"/>
</dbReference>
<evidence type="ECO:0000313" key="11">
    <source>
        <dbReference type="Proteomes" id="UP001214638"/>
    </source>
</evidence>
<evidence type="ECO:0000256" key="2">
    <source>
        <dbReference type="ARBA" id="ARBA00009326"/>
    </source>
</evidence>
<feature type="active site" description="Nucleophile" evidence="7">
    <location>
        <position position="91"/>
    </location>
</feature>
<evidence type="ECO:0000313" key="10">
    <source>
        <dbReference type="EMBL" id="KAK2195310.1"/>
    </source>
</evidence>
<dbReference type="KEGG" id="bdw:94337281"/>
<dbReference type="GO" id="GO:0016579">
    <property type="term" value="P:protein deubiquitination"/>
    <property type="evidence" value="ECO:0007669"/>
    <property type="project" value="TreeGrafter"/>
</dbReference>
<dbReference type="InterPro" id="IPR001578">
    <property type="entry name" value="Peptidase_C12_UCH"/>
</dbReference>
<dbReference type="Proteomes" id="UP001214638">
    <property type="component" value="Unassembled WGS sequence"/>
</dbReference>
<evidence type="ECO:0000259" key="9">
    <source>
        <dbReference type="PROSITE" id="PS52048"/>
    </source>
</evidence>
<dbReference type="InterPro" id="IPR036959">
    <property type="entry name" value="Peptidase_C12_UCH_sf"/>
</dbReference>
<feature type="domain" description="UCH catalytic" evidence="9">
    <location>
        <begin position="5"/>
        <end position="224"/>
    </location>
</feature>
<name>A0AAD9UN04_9APIC</name>
<dbReference type="RefSeq" id="XP_067802153.1">
    <property type="nucleotide sequence ID" value="XM_067948002.1"/>
</dbReference>
<evidence type="ECO:0000256" key="6">
    <source>
        <dbReference type="ARBA" id="ARBA00022807"/>
    </source>
</evidence>
<dbReference type="PROSITE" id="PS52048">
    <property type="entry name" value="UCH_DOMAIN"/>
    <property type="match status" value="1"/>
</dbReference>
<evidence type="ECO:0000256" key="4">
    <source>
        <dbReference type="ARBA" id="ARBA00022786"/>
    </source>
</evidence>
<evidence type="ECO:0000256" key="3">
    <source>
        <dbReference type="ARBA" id="ARBA00022670"/>
    </source>
</evidence>
<dbReference type="PANTHER" id="PTHR10589:SF17">
    <property type="entry name" value="UBIQUITIN CARBOXYL-TERMINAL HYDROLASE"/>
    <property type="match status" value="1"/>
</dbReference>
<dbReference type="Gene3D" id="3.40.532.10">
    <property type="entry name" value="Peptidase C12, ubiquitin carboxyl-terminal hydrolase"/>
    <property type="match status" value="1"/>
</dbReference>
<comment type="similarity">
    <text evidence="2 7 8">Belongs to the peptidase C12 family.</text>
</comment>